<dbReference type="Ensembl" id="ENSPKIT00000032565.1">
    <property type="protein sequence ID" value="ENSPKIP00000008484.1"/>
    <property type="gene ID" value="ENSPKIG00000023958.1"/>
</dbReference>
<evidence type="ECO:0000256" key="6">
    <source>
        <dbReference type="ARBA" id="ARBA00022989"/>
    </source>
</evidence>
<dbReference type="PANTHER" id="PTHR14402:SF8">
    <property type="entry name" value="RECEPTOR-TRANSPORTING PROTEIN 4"/>
    <property type="match status" value="1"/>
</dbReference>
<evidence type="ECO:0000256" key="4">
    <source>
        <dbReference type="ARBA" id="ARBA00022771"/>
    </source>
</evidence>
<keyword evidence="7" id="KW-0472">Membrane</keyword>
<dbReference type="InterPro" id="IPR026096">
    <property type="entry name" value="R-trans_p"/>
</dbReference>
<keyword evidence="2" id="KW-0812">Transmembrane</keyword>
<feature type="domain" description="3CxxC-type" evidence="8">
    <location>
        <begin position="45"/>
        <end position="156"/>
    </location>
</feature>
<dbReference type="SMART" id="SM01328">
    <property type="entry name" value="zf-3CxxC"/>
    <property type="match status" value="1"/>
</dbReference>
<dbReference type="GO" id="GO:0051205">
    <property type="term" value="P:protein insertion into membrane"/>
    <property type="evidence" value="ECO:0007669"/>
    <property type="project" value="TreeGrafter"/>
</dbReference>
<comment type="subcellular location">
    <subcellularLocation>
        <location evidence="1">Membrane</location>
        <topology evidence="1">Single-pass membrane protein</topology>
    </subcellularLocation>
</comment>
<reference evidence="9" key="1">
    <citation type="submission" date="2025-08" db="UniProtKB">
        <authorList>
            <consortium name="Ensembl"/>
        </authorList>
    </citation>
    <scope>IDENTIFICATION</scope>
</reference>
<dbReference type="InterPro" id="IPR027377">
    <property type="entry name" value="ZAR1/RTP1-5-like_Znf-3CxxC"/>
</dbReference>
<reference evidence="9" key="2">
    <citation type="submission" date="2025-09" db="UniProtKB">
        <authorList>
            <consortium name="Ensembl"/>
        </authorList>
    </citation>
    <scope>IDENTIFICATION</scope>
</reference>
<evidence type="ECO:0000313" key="10">
    <source>
        <dbReference type="Proteomes" id="UP000261540"/>
    </source>
</evidence>
<dbReference type="Pfam" id="PF13695">
    <property type="entry name" value="Zn_ribbon_3CxxC"/>
    <property type="match status" value="1"/>
</dbReference>
<organism evidence="9 10">
    <name type="scientific">Paramormyrops kingsleyae</name>
    <dbReference type="NCBI Taxonomy" id="1676925"/>
    <lineage>
        <taxon>Eukaryota</taxon>
        <taxon>Metazoa</taxon>
        <taxon>Chordata</taxon>
        <taxon>Craniata</taxon>
        <taxon>Vertebrata</taxon>
        <taxon>Euteleostomi</taxon>
        <taxon>Actinopterygii</taxon>
        <taxon>Neopterygii</taxon>
        <taxon>Teleostei</taxon>
        <taxon>Osteoglossocephala</taxon>
        <taxon>Osteoglossomorpha</taxon>
        <taxon>Osteoglossiformes</taxon>
        <taxon>Mormyridae</taxon>
        <taxon>Paramormyrops</taxon>
    </lineage>
</organism>
<evidence type="ECO:0000256" key="5">
    <source>
        <dbReference type="ARBA" id="ARBA00022833"/>
    </source>
</evidence>
<dbReference type="GO" id="GO:0031849">
    <property type="term" value="F:olfactory receptor binding"/>
    <property type="evidence" value="ECO:0007669"/>
    <property type="project" value="TreeGrafter"/>
</dbReference>
<proteinExistence type="predicted"/>
<evidence type="ECO:0000256" key="7">
    <source>
        <dbReference type="ARBA" id="ARBA00023136"/>
    </source>
</evidence>
<accession>A0A3B3QRI9</accession>
<keyword evidence="6" id="KW-1133">Transmembrane helix</keyword>
<name>A0A3B3QRI9_9TELE</name>
<keyword evidence="10" id="KW-1185">Reference proteome</keyword>
<dbReference type="PANTHER" id="PTHR14402">
    <property type="entry name" value="RECEPTOR TRANSPORTING PROTEIN"/>
    <property type="match status" value="1"/>
</dbReference>
<keyword evidence="4" id="KW-0863">Zinc-finger</keyword>
<dbReference type="KEGG" id="pki:111860450"/>
<evidence type="ECO:0000256" key="1">
    <source>
        <dbReference type="ARBA" id="ARBA00004167"/>
    </source>
</evidence>
<dbReference type="GO" id="GO:0016020">
    <property type="term" value="C:membrane"/>
    <property type="evidence" value="ECO:0007669"/>
    <property type="project" value="UniProtKB-SubCell"/>
</dbReference>
<dbReference type="GeneTree" id="ENSGT00940000164175"/>
<evidence type="ECO:0000256" key="2">
    <source>
        <dbReference type="ARBA" id="ARBA00022692"/>
    </source>
</evidence>
<keyword evidence="3" id="KW-0479">Metal-binding</keyword>
<evidence type="ECO:0000313" key="9">
    <source>
        <dbReference type="Ensembl" id="ENSPKIP00000008484.1"/>
    </source>
</evidence>
<dbReference type="STRING" id="1676925.ENSPKIP00000008484"/>
<sequence>MNREWREIFQKRIEELGKSDSWQIERDDSIIANAPEHGWMEYIRNINGRFKCSKCKNMWPSKRVKVVFNMRLRTQEERGTVKVRFYKQKCKRCADPDFEEPRFRTDNIDLLLEKLMEKIRIKCYKEDCGEKGKFFHFDGKVDGPHETSHCEACLQGVCTKS</sequence>
<dbReference type="GO" id="GO:0008270">
    <property type="term" value="F:zinc ion binding"/>
    <property type="evidence" value="ECO:0007669"/>
    <property type="project" value="UniProtKB-KW"/>
</dbReference>
<dbReference type="AlphaFoldDB" id="A0A3B3QRI9"/>
<keyword evidence="5" id="KW-0862">Zinc</keyword>
<evidence type="ECO:0000259" key="8">
    <source>
        <dbReference type="SMART" id="SM01328"/>
    </source>
</evidence>
<protein>
    <submittedName>
        <fullName evidence="9">Receptor-transporting protein 3-like</fullName>
    </submittedName>
</protein>
<dbReference type="GO" id="GO:0006612">
    <property type="term" value="P:protein targeting to membrane"/>
    <property type="evidence" value="ECO:0007669"/>
    <property type="project" value="TreeGrafter"/>
</dbReference>
<evidence type="ECO:0000256" key="3">
    <source>
        <dbReference type="ARBA" id="ARBA00022723"/>
    </source>
</evidence>
<dbReference type="OrthoDB" id="8121437at2759"/>
<dbReference type="Proteomes" id="UP000261540">
    <property type="component" value="Unplaced"/>
</dbReference>